<evidence type="ECO:0000313" key="2">
    <source>
        <dbReference type="EMBL" id="QNJ97028.1"/>
    </source>
</evidence>
<keyword evidence="1" id="KW-0472">Membrane</keyword>
<organism evidence="2 3">
    <name type="scientific">Constantimarinum furrinae</name>
    <dbReference type="NCBI Taxonomy" id="2562285"/>
    <lineage>
        <taxon>Bacteria</taxon>
        <taxon>Pseudomonadati</taxon>
        <taxon>Bacteroidota</taxon>
        <taxon>Flavobacteriia</taxon>
        <taxon>Flavobacteriales</taxon>
        <taxon>Flavobacteriaceae</taxon>
        <taxon>Altibacter/Constantimarinum group</taxon>
        <taxon>Constantimarinum</taxon>
    </lineage>
</organism>
<evidence type="ECO:0000313" key="3">
    <source>
        <dbReference type="Proteomes" id="UP000515514"/>
    </source>
</evidence>
<accession>A0A7G8PRR2</accession>
<proteinExistence type="predicted"/>
<protein>
    <recommendedName>
        <fullName evidence="4">Pentapeptide repeat-containing protein</fullName>
    </recommendedName>
</protein>
<keyword evidence="3" id="KW-1185">Reference proteome</keyword>
<reference evidence="2 3" key="1">
    <citation type="submission" date="2020-04" db="EMBL/GenBank/DDBJ databases">
        <title>Genome sequence of Altibacter aquimarinus strain ALE3EI.</title>
        <authorList>
            <person name="Oh H.-M."/>
            <person name="Jang D."/>
        </authorList>
    </citation>
    <scope>NUCLEOTIDE SEQUENCE [LARGE SCALE GENOMIC DNA]</scope>
    <source>
        <strain evidence="2 3">ALE3EI</strain>
    </source>
</reference>
<evidence type="ECO:0000256" key="1">
    <source>
        <dbReference type="SAM" id="Phobius"/>
    </source>
</evidence>
<dbReference type="AlphaFoldDB" id="A0A7G8PRR2"/>
<keyword evidence="1" id="KW-0812">Transmembrane</keyword>
<keyword evidence="1" id="KW-1133">Transmembrane helix</keyword>
<feature type="transmembrane region" description="Helical" evidence="1">
    <location>
        <begin position="362"/>
        <end position="380"/>
    </location>
</feature>
<feature type="transmembrane region" description="Helical" evidence="1">
    <location>
        <begin position="296"/>
        <end position="317"/>
    </location>
</feature>
<dbReference type="EMBL" id="CP052909">
    <property type="protein sequence ID" value="QNJ97028.1"/>
    <property type="molecule type" value="Genomic_DNA"/>
</dbReference>
<evidence type="ECO:0008006" key="4">
    <source>
        <dbReference type="Google" id="ProtNLM"/>
    </source>
</evidence>
<dbReference type="Proteomes" id="UP000515514">
    <property type="component" value="Chromosome"/>
</dbReference>
<gene>
    <name evidence="2" type="ORF">ALE3EI_0445</name>
</gene>
<dbReference type="KEGG" id="alti:ALE3EI_0445"/>
<sequence>MTDELLKIKSIEELVLQLNTQRQVGNKLVGQLEHLDIDFDINLPLAKQTVKNRLPAASSNDFVFLNCRFTKTVTFKSSHINFYFLNCTFHDINANDKEFIGKVRFRECEFKSEVLLDNASFRELVDFWHSKFYKKTIFHKVDFDKTVVFSGSTFYENVLFTYTLFAKLGIFRGTVCKKGYDISLAILEGNLSMFDFELKDFDVVMGPLEEMEYESLVHDKGDIPIKNKRETFRILKNIFEKNSDHIISLYYRRLELSTYDVLLKDKINQKIKPWTNRLNRAILWLNYNSNIHGTSFFRGLIFTGCIGWLFFYFSLIATSDYYMTFNPCNWSLKALTDSLKYYFISISPVHKHTYMDELGPTWSFYLADFMGRIFVSYGIYQTVQAFRKFR</sequence>
<name>A0A7G8PRR2_9FLAO</name>
<dbReference type="RefSeq" id="WP_186990418.1">
    <property type="nucleotide sequence ID" value="NZ_CP052909.1"/>
</dbReference>